<gene>
    <name evidence="1" type="ORF">PRELSG_0014900</name>
</gene>
<protein>
    <submittedName>
        <fullName evidence="1">Gamete antigen 27/25, putative</fullName>
    </submittedName>
</protein>
<dbReference type="AlphaFoldDB" id="A0A1J1GPK1"/>
<dbReference type="SUPFAM" id="SSF89162">
    <property type="entry name" value="Gametocyte protein Pfg27"/>
    <property type="match status" value="1"/>
</dbReference>
<dbReference type="Gene3D" id="1.10.3030.10">
    <property type="entry name" value="Gametocyte protein Pfg27"/>
    <property type="match status" value="1"/>
</dbReference>
<proteinExistence type="predicted"/>
<dbReference type="Proteomes" id="UP000220158">
    <property type="component" value="Unassembled WGS sequence"/>
</dbReference>
<dbReference type="OMA" id="FEECKLA"/>
<dbReference type="RefSeq" id="XP_028531350.1">
    <property type="nucleotide sequence ID" value="XM_028677767.1"/>
</dbReference>
<dbReference type="OrthoDB" id="387098at2759"/>
<evidence type="ECO:0000313" key="1">
    <source>
        <dbReference type="EMBL" id="CRG85756.1"/>
    </source>
</evidence>
<dbReference type="VEuPathDB" id="PlasmoDB:PRELSG_0014900"/>
<dbReference type="EMBL" id="CVMU01000468">
    <property type="protein sequence ID" value="CRG85756.1"/>
    <property type="molecule type" value="Genomic_DNA"/>
</dbReference>
<dbReference type="Pfam" id="PF09216">
    <property type="entry name" value="Pfg27"/>
    <property type="match status" value="1"/>
</dbReference>
<dbReference type="InterPro" id="IPR036469">
    <property type="entry name" value="Pfg27_sf"/>
</dbReference>
<dbReference type="KEGG" id="prel:PRELSG_0014900"/>
<sequence length="199" mass="23132">MNDPVKQEDMACGGDPSFEECKLASNVELEITLRYLYKLKEESNDEAKKEAVVNYDAIVKEIANFEKQCKYKVREAMLYTMSFRISSRLSDYIFDEPLTDEYCLKLKEIFNMEEKIFQKVFLEVLEKDDVRERKKIIDNVNLIKSYLREKEKSMGITLSEQKLQNAALRIGGFICDLISLTIVPSKNFPIEPDDDNPPS</sequence>
<name>A0A1J1GPK1_PLARL</name>
<dbReference type="InterPro" id="IPR015299">
    <property type="entry name" value="Gamete_antigen_PLAspp"/>
</dbReference>
<evidence type="ECO:0000313" key="2">
    <source>
        <dbReference type="Proteomes" id="UP000220158"/>
    </source>
</evidence>
<keyword evidence="2" id="KW-1185">Reference proteome</keyword>
<accession>A0A1J1GPK1</accession>
<dbReference type="GeneID" id="39734071"/>
<reference evidence="1 2" key="1">
    <citation type="submission" date="2015-04" db="EMBL/GenBank/DDBJ databases">
        <authorList>
            <consortium name="Pathogen Informatics"/>
        </authorList>
    </citation>
    <scope>NUCLEOTIDE SEQUENCE [LARGE SCALE GENOMIC DNA]</scope>
    <source>
        <strain evidence="1 2">SGS1</strain>
    </source>
</reference>
<organism evidence="1 2">
    <name type="scientific">Plasmodium relictum</name>
    <dbReference type="NCBI Taxonomy" id="85471"/>
    <lineage>
        <taxon>Eukaryota</taxon>
        <taxon>Sar</taxon>
        <taxon>Alveolata</taxon>
        <taxon>Apicomplexa</taxon>
        <taxon>Aconoidasida</taxon>
        <taxon>Haemosporida</taxon>
        <taxon>Plasmodiidae</taxon>
        <taxon>Plasmodium</taxon>
        <taxon>Plasmodium (Haemamoeba)</taxon>
    </lineage>
</organism>